<dbReference type="AlphaFoldDB" id="A0A1H0P3I7"/>
<dbReference type="Proteomes" id="UP000199159">
    <property type="component" value="Unassembled WGS sequence"/>
</dbReference>
<accession>A0A1H0P3I7</accession>
<name>A0A1H0P3I7_9BACI</name>
<keyword evidence="1" id="KW-0812">Transmembrane</keyword>
<reference evidence="3" key="1">
    <citation type="submission" date="2016-10" db="EMBL/GenBank/DDBJ databases">
        <authorList>
            <person name="Varghese N."/>
            <person name="Submissions S."/>
        </authorList>
    </citation>
    <scope>NUCLEOTIDE SEQUENCE [LARGE SCALE GENOMIC DNA]</scope>
    <source>
        <strain evidence="3">IBRC-M10078</strain>
    </source>
</reference>
<keyword evidence="1" id="KW-1133">Transmembrane helix</keyword>
<evidence type="ECO:0000256" key="1">
    <source>
        <dbReference type="SAM" id="Phobius"/>
    </source>
</evidence>
<proteinExistence type="predicted"/>
<dbReference type="STRING" id="930152.SAMN05216565_101140"/>
<dbReference type="RefSeq" id="WP_338011830.1">
    <property type="nucleotide sequence ID" value="NZ_FNJU01000001.1"/>
</dbReference>
<keyword evidence="1" id="KW-0472">Membrane</keyword>
<protein>
    <submittedName>
        <fullName evidence="2">Uncharacterized protein</fullName>
    </submittedName>
</protein>
<keyword evidence="3" id="KW-1185">Reference proteome</keyword>
<organism evidence="2 3">
    <name type="scientific">Litchfieldia salsa</name>
    <dbReference type="NCBI Taxonomy" id="930152"/>
    <lineage>
        <taxon>Bacteria</taxon>
        <taxon>Bacillati</taxon>
        <taxon>Bacillota</taxon>
        <taxon>Bacilli</taxon>
        <taxon>Bacillales</taxon>
        <taxon>Bacillaceae</taxon>
        <taxon>Litchfieldia</taxon>
    </lineage>
</organism>
<evidence type="ECO:0000313" key="3">
    <source>
        <dbReference type="Proteomes" id="UP000199159"/>
    </source>
</evidence>
<evidence type="ECO:0000313" key="2">
    <source>
        <dbReference type="EMBL" id="SDO99524.1"/>
    </source>
</evidence>
<feature type="transmembrane region" description="Helical" evidence="1">
    <location>
        <begin position="36"/>
        <end position="55"/>
    </location>
</feature>
<gene>
    <name evidence="2" type="ORF">SAMN05216565_101140</name>
</gene>
<dbReference type="EMBL" id="FNJU01000001">
    <property type="protein sequence ID" value="SDO99524.1"/>
    <property type="molecule type" value="Genomic_DNA"/>
</dbReference>
<sequence>MKNRMILCLLICGLLLYYGIPNLSIEAGGLQGVFSIAWLGFAAIVVGGNLVGLLYSTQQKKKTNLQSIEQKSQIKRRIRQYQ</sequence>